<gene>
    <name evidence="2" type="ORF">TWF730_011247</name>
</gene>
<accession>A0AAV9UR04</accession>
<dbReference type="AlphaFoldDB" id="A0AAV9UR04"/>
<protein>
    <recommendedName>
        <fullName evidence="4">Extracellular serine-rich protein</fullName>
    </recommendedName>
</protein>
<dbReference type="InterPro" id="IPR008972">
    <property type="entry name" value="Cupredoxin"/>
</dbReference>
<evidence type="ECO:0000313" key="3">
    <source>
        <dbReference type="Proteomes" id="UP001373714"/>
    </source>
</evidence>
<keyword evidence="1" id="KW-0732">Signal</keyword>
<dbReference type="Proteomes" id="UP001373714">
    <property type="component" value="Unassembled WGS sequence"/>
</dbReference>
<reference evidence="2 3" key="1">
    <citation type="submission" date="2019-10" db="EMBL/GenBank/DDBJ databases">
        <authorList>
            <person name="Palmer J.M."/>
        </authorList>
    </citation>
    <scope>NUCLEOTIDE SEQUENCE [LARGE SCALE GENOMIC DNA]</scope>
    <source>
        <strain evidence="2 3">TWF730</strain>
    </source>
</reference>
<dbReference type="InterPro" id="IPR052953">
    <property type="entry name" value="Ser-rich/MCO-related"/>
</dbReference>
<name>A0AAV9UR04_9PEZI</name>
<dbReference type="PANTHER" id="PTHR34883">
    <property type="entry name" value="SERINE-RICH PROTEIN, PUTATIVE-RELATED-RELATED"/>
    <property type="match status" value="1"/>
</dbReference>
<dbReference type="EMBL" id="JAVHNS010000009">
    <property type="protein sequence ID" value="KAK6343656.1"/>
    <property type="molecule type" value="Genomic_DNA"/>
</dbReference>
<sequence length="193" mass="20568">MFASKTITIFAAALAALYSTVSAAPTPTKNEVNARQVAPAGATHSVVVGRGGLRFDPENIVAEPGDIVEFHFLPRNHSVAQSNFANPCQPIDSNAFFSGFVPTNYGQNENVFQITIENRNPIWFYCSQTTGNHCQSGMSGVINQNFDSNEFTLAKYKARAAEIGGTSTSPSIVGLGGNLNARVLPNPNPLSGF</sequence>
<proteinExistence type="predicted"/>
<feature type="signal peptide" evidence="1">
    <location>
        <begin position="1"/>
        <end position="23"/>
    </location>
</feature>
<organism evidence="2 3">
    <name type="scientific">Orbilia blumenaviensis</name>
    <dbReference type="NCBI Taxonomy" id="1796055"/>
    <lineage>
        <taxon>Eukaryota</taxon>
        <taxon>Fungi</taxon>
        <taxon>Dikarya</taxon>
        <taxon>Ascomycota</taxon>
        <taxon>Pezizomycotina</taxon>
        <taxon>Orbiliomycetes</taxon>
        <taxon>Orbiliales</taxon>
        <taxon>Orbiliaceae</taxon>
        <taxon>Orbilia</taxon>
    </lineage>
</organism>
<evidence type="ECO:0008006" key="4">
    <source>
        <dbReference type="Google" id="ProtNLM"/>
    </source>
</evidence>
<dbReference type="PANTHER" id="PTHR34883:SF15">
    <property type="entry name" value="EXTRACELLULAR SERINE-RICH PROTEIN"/>
    <property type="match status" value="1"/>
</dbReference>
<comment type="caution">
    <text evidence="2">The sequence shown here is derived from an EMBL/GenBank/DDBJ whole genome shotgun (WGS) entry which is preliminary data.</text>
</comment>
<dbReference type="SUPFAM" id="SSF49503">
    <property type="entry name" value="Cupredoxins"/>
    <property type="match status" value="1"/>
</dbReference>
<evidence type="ECO:0000256" key="1">
    <source>
        <dbReference type="SAM" id="SignalP"/>
    </source>
</evidence>
<keyword evidence="3" id="KW-1185">Reference proteome</keyword>
<dbReference type="Gene3D" id="2.60.40.420">
    <property type="entry name" value="Cupredoxins - blue copper proteins"/>
    <property type="match status" value="1"/>
</dbReference>
<feature type="chain" id="PRO_5043440785" description="Extracellular serine-rich protein" evidence="1">
    <location>
        <begin position="24"/>
        <end position="193"/>
    </location>
</feature>
<dbReference type="CDD" id="cd00920">
    <property type="entry name" value="Cupredoxin"/>
    <property type="match status" value="1"/>
</dbReference>
<evidence type="ECO:0000313" key="2">
    <source>
        <dbReference type="EMBL" id="KAK6343656.1"/>
    </source>
</evidence>